<keyword evidence="1" id="KW-0812">Transmembrane</keyword>
<reference evidence="2" key="1">
    <citation type="submission" date="2022-06" db="EMBL/GenBank/DDBJ databases">
        <title>Solitalea sp. MAHUQ-68 isolated from rhizospheric soil.</title>
        <authorList>
            <person name="Huq M.A."/>
        </authorList>
    </citation>
    <scope>NUCLEOTIDE SEQUENCE</scope>
    <source>
        <strain evidence="2">MAHUQ-68</strain>
    </source>
</reference>
<dbReference type="EMBL" id="JAMWYS010000033">
    <property type="protein sequence ID" value="MCO4293186.1"/>
    <property type="molecule type" value="Genomic_DNA"/>
</dbReference>
<feature type="transmembrane region" description="Helical" evidence="1">
    <location>
        <begin position="77"/>
        <end position="97"/>
    </location>
</feature>
<evidence type="ECO:0008006" key="4">
    <source>
        <dbReference type="Google" id="ProtNLM"/>
    </source>
</evidence>
<keyword evidence="1" id="KW-1133">Transmembrane helix</keyword>
<keyword evidence="1" id="KW-0472">Membrane</keyword>
<feature type="transmembrane region" description="Helical" evidence="1">
    <location>
        <begin position="21"/>
        <end position="43"/>
    </location>
</feature>
<evidence type="ECO:0000313" key="2">
    <source>
        <dbReference type="EMBL" id="MCO4293186.1"/>
    </source>
</evidence>
<dbReference type="Proteomes" id="UP001155182">
    <property type="component" value="Unassembled WGS sequence"/>
</dbReference>
<evidence type="ECO:0000313" key="3">
    <source>
        <dbReference type="Proteomes" id="UP001155182"/>
    </source>
</evidence>
<protein>
    <recommendedName>
        <fullName evidence="4">DUF1440 domain-containing protein</fullName>
    </recommendedName>
</protein>
<organism evidence="2 3">
    <name type="scientific">Solitalea agri</name>
    <dbReference type="NCBI Taxonomy" id="2953739"/>
    <lineage>
        <taxon>Bacteria</taxon>
        <taxon>Pseudomonadati</taxon>
        <taxon>Bacteroidota</taxon>
        <taxon>Sphingobacteriia</taxon>
        <taxon>Sphingobacteriales</taxon>
        <taxon>Sphingobacteriaceae</taxon>
        <taxon>Solitalea</taxon>
    </lineage>
</organism>
<feature type="transmembrane region" description="Helical" evidence="1">
    <location>
        <begin position="143"/>
        <end position="164"/>
    </location>
</feature>
<sequence>METYQQSSPELSFNNKVLKSILLAGFVAGTLDLLSAFTVYCVFGPSTVEKLLQYIASGLYGADAFRGGTAMALAGTFFHYVFAFSWAFIYYIFTLYIPFARNNFVISGLIYGFFVWLFMNFVVVPNSSIAQPSTAPTFISRFISLSCILLFIGLPIAFIISRYYKRRS</sequence>
<gene>
    <name evidence="2" type="ORF">NF867_09955</name>
</gene>
<dbReference type="RefSeq" id="WP_252587689.1">
    <property type="nucleotide sequence ID" value="NZ_JAMWYS010000033.1"/>
</dbReference>
<dbReference type="AlphaFoldDB" id="A0A9X2JFA3"/>
<proteinExistence type="predicted"/>
<name>A0A9X2JFA3_9SPHI</name>
<feature type="transmembrane region" description="Helical" evidence="1">
    <location>
        <begin position="104"/>
        <end position="123"/>
    </location>
</feature>
<keyword evidence="3" id="KW-1185">Reference proteome</keyword>
<accession>A0A9X2JFA3</accession>
<evidence type="ECO:0000256" key="1">
    <source>
        <dbReference type="SAM" id="Phobius"/>
    </source>
</evidence>
<comment type="caution">
    <text evidence="2">The sequence shown here is derived from an EMBL/GenBank/DDBJ whole genome shotgun (WGS) entry which is preliminary data.</text>
</comment>